<dbReference type="Gene3D" id="3.30.160.60">
    <property type="entry name" value="Classic Zinc Finger"/>
    <property type="match status" value="1"/>
</dbReference>
<evidence type="ECO:0000256" key="2">
    <source>
        <dbReference type="SAM" id="MobiDB-lite"/>
    </source>
</evidence>
<dbReference type="EMBL" id="GIBP01006165">
    <property type="protein sequence ID" value="NDV35134.1"/>
    <property type="molecule type" value="Transcribed_RNA"/>
</dbReference>
<dbReference type="PROSITE" id="PS50157">
    <property type="entry name" value="ZINC_FINGER_C2H2_2"/>
    <property type="match status" value="1"/>
</dbReference>
<dbReference type="PROSITE" id="PS00028">
    <property type="entry name" value="ZINC_FINGER_C2H2_1"/>
    <property type="match status" value="1"/>
</dbReference>
<protein>
    <recommendedName>
        <fullName evidence="3">C2H2-type domain-containing protein</fullName>
    </recommendedName>
</protein>
<keyword evidence="1" id="KW-0479">Metal-binding</keyword>
<feature type="compositionally biased region" description="Polar residues" evidence="2">
    <location>
        <begin position="148"/>
        <end position="165"/>
    </location>
</feature>
<keyword evidence="1" id="KW-0862">Zinc</keyword>
<sequence length="248" mass="26419">MATQIDRKYKCPIPDCPRAYGTEGALKFHYKNKHKGDLEQSYSPLASDEAAAGGVGAGLGSLGVFPGPFEGLAASGIFQVPPDMFPPGTFQNPVALFPINGPVFKSIIPPLVFDPNFSQPKENAAGGSPKEENEAEGESDNVPYHSVLSHSENLNVARASSSPQAVHTAAPKVEAAKDSEAKEPELLVPFSAVPLLISRTMPISPPLTHFHPQFREEQGGYVVQGEEEANSELVSETDLNRTKDGAAQ</sequence>
<feature type="compositionally biased region" description="Basic and acidic residues" evidence="2">
    <location>
        <begin position="238"/>
        <end position="248"/>
    </location>
</feature>
<keyword evidence="1" id="KW-0863">Zinc-finger</keyword>
<evidence type="ECO:0000256" key="1">
    <source>
        <dbReference type="PROSITE-ProRule" id="PRU00042"/>
    </source>
</evidence>
<evidence type="ECO:0000313" key="4">
    <source>
        <dbReference type="EMBL" id="NDV35134.1"/>
    </source>
</evidence>
<reference evidence="4" key="1">
    <citation type="journal article" date="2020" name="J. Eukaryot. Microbiol.">
        <title>De novo Sequencing, Assembly and Annotation of the Transcriptome for the Free-Living Testate Amoeba Arcella intermedia.</title>
        <authorList>
            <person name="Ribeiro G.M."/>
            <person name="Porfirio-Sousa A.L."/>
            <person name="Maurer-Alcala X.X."/>
            <person name="Katz L.A."/>
            <person name="Lahr D.J.G."/>
        </authorList>
    </citation>
    <scope>NUCLEOTIDE SEQUENCE</scope>
</reference>
<name>A0A6B2LDP9_9EUKA</name>
<organism evidence="4">
    <name type="scientific">Arcella intermedia</name>
    <dbReference type="NCBI Taxonomy" id="1963864"/>
    <lineage>
        <taxon>Eukaryota</taxon>
        <taxon>Amoebozoa</taxon>
        <taxon>Tubulinea</taxon>
        <taxon>Elardia</taxon>
        <taxon>Arcellinida</taxon>
        <taxon>Sphaerothecina</taxon>
        <taxon>Arcellidae</taxon>
        <taxon>Arcella</taxon>
    </lineage>
</organism>
<dbReference type="AlphaFoldDB" id="A0A6B2LDP9"/>
<dbReference type="GO" id="GO:0008270">
    <property type="term" value="F:zinc ion binding"/>
    <property type="evidence" value="ECO:0007669"/>
    <property type="project" value="UniProtKB-KW"/>
</dbReference>
<accession>A0A6B2LDP9</accession>
<proteinExistence type="predicted"/>
<evidence type="ECO:0000259" key="3">
    <source>
        <dbReference type="PROSITE" id="PS50157"/>
    </source>
</evidence>
<feature type="domain" description="C2H2-type" evidence="3">
    <location>
        <begin position="9"/>
        <end position="39"/>
    </location>
</feature>
<feature type="region of interest" description="Disordered" evidence="2">
    <location>
        <begin position="226"/>
        <end position="248"/>
    </location>
</feature>
<dbReference type="InterPro" id="IPR013087">
    <property type="entry name" value="Znf_C2H2_type"/>
</dbReference>
<dbReference type="SMART" id="SM00355">
    <property type="entry name" value="ZnF_C2H2"/>
    <property type="match status" value="1"/>
</dbReference>
<feature type="region of interest" description="Disordered" evidence="2">
    <location>
        <begin position="118"/>
        <end position="179"/>
    </location>
</feature>